<comment type="similarity">
    <text evidence="2">Belongs to the major facilitator superfamily.</text>
</comment>
<dbReference type="GO" id="GO:0022857">
    <property type="term" value="F:transmembrane transporter activity"/>
    <property type="evidence" value="ECO:0007669"/>
    <property type="project" value="InterPro"/>
</dbReference>
<dbReference type="InterPro" id="IPR020846">
    <property type="entry name" value="MFS_dom"/>
</dbReference>
<evidence type="ECO:0000256" key="6">
    <source>
        <dbReference type="ARBA" id="ARBA00022989"/>
    </source>
</evidence>
<keyword evidence="3" id="KW-0813">Transport</keyword>
<dbReference type="Gene3D" id="1.20.1250.20">
    <property type="entry name" value="MFS general substrate transporter like domains"/>
    <property type="match status" value="1"/>
</dbReference>
<keyword evidence="11" id="KW-1185">Reference proteome</keyword>
<feature type="transmembrane region" description="Helical" evidence="8">
    <location>
        <begin position="370"/>
        <end position="391"/>
    </location>
</feature>
<evidence type="ECO:0000313" key="11">
    <source>
        <dbReference type="Proteomes" id="UP000247978"/>
    </source>
</evidence>
<dbReference type="Proteomes" id="UP000247978">
    <property type="component" value="Unassembled WGS sequence"/>
</dbReference>
<feature type="transmembrane region" description="Helical" evidence="8">
    <location>
        <begin position="343"/>
        <end position="364"/>
    </location>
</feature>
<dbReference type="InterPro" id="IPR011701">
    <property type="entry name" value="MFS"/>
</dbReference>
<evidence type="ECO:0000256" key="2">
    <source>
        <dbReference type="ARBA" id="ARBA00008335"/>
    </source>
</evidence>
<dbReference type="EMBL" id="QJJQ01000024">
    <property type="protein sequence ID" value="PXW80930.1"/>
    <property type="molecule type" value="Genomic_DNA"/>
</dbReference>
<comment type="subcellular location">
    <subcellularLocation>
        <location evidence="1">Cell membrane</location>
        <topology evidence="1">Multi-pass membrane protein</topology>
    </subcellularLocation>
</comment>
<dbReference type="PANTHER" id="PTHR43271">
    <property type="entry name" value="BLL2771 PROTEIN"/>
    <property type="match status" value="1"/>
</dbReference>
<dbReference type="InterPro" id="IPR036259">
    <property type="entry name" value="MFS_trans_sf"/>
</dbReference>
<dbReference type="PROSITE" id="PS00216">
    <property type="entry name" value="SUGAR_TRANSPORT_1"/>
    <property type="match status" value="1"/>
</dbReference>
<evidence type="ECO:0000256" key="7">
    <source>
        <dbReference type="ARBA" id="ARBA00023136"/>
    </source>
</evidence>
<evidence type="ECO:0000256" key="5">
    <source>
        <dbReference type="ARBA" id="ARBA00022692"/>
    </source>
</evidence>
<dbReference type="CDD" id="cd17324">
    <property type="entry name" value="MFS_NepI_like"/>
    <property type="match status" value="1"/>
</dbReference>
<feature type="transmembrane region" description="Helical" evidence="8">
    <location>
        <begin position="173"/>
        <end position="192"/>
    </location>
</feature>
<evidence type="ECO:0000256" key="1">
    <source>
        <dbReference type="ARBA" id="ARBA00004651"/>
    </source>
</evidence>
<dbReference type="AlphaFoldDB" id="A0A2V3VH42"/>
<feature type="transmembrane region" description="Helical" evidence="8">
    <location>
        <begin position="143"/>
        <end position="161"/>
    </location>
</feature>
<dbReference type="InterPro" id="IPR005829">
    <property type="entry name" value="Sugar_transporter_CS"/>
</dbReference>
<feature type="domain" description="Major facilitator superfamily (MFS) profile" evidence="9">
    <location>
        <begin position="18"/>
        <end position="396"/>
    </location>
</feature>
<dbReference type="RefSeq" id="WP_110397498.1">
    <property type="nucleotide sequence ID" value="NZ_JADIJL010000005.1"/>
</dbReference>
<evidence type="ECO:0000313" key="10">
    <source>
        <dbReference type="EMBL" id="PXW80930.1"/>
    </source>
</evidence>
<gene>
    <name evidence="10" type="ORF">DFR56_12438</name>
</gene>
<keyword evidence="5 8" id="KW-0812">Transmembrane</keyword>
<feature type="transmembrane region" description="Helical" evidence="8">
    <location>
        <begin position="84"/>
        <end position="103"/>
    </location>
</feature>
<keyword evidence="7 8" id="KW-0472">Membrane</keyword>
<dbReference type="PANTHER" id="PTHR43271:SF2">
    <property type="entry name" value="BLL2771 PROTEIN"/>
    <property type="match status" value="1"/>
</dbReference>
<dbReference type="PROSITE" id="PS50850">
    <property type="entry name" value="MFS"/>
    <property type="match status" value="1"/>
</dbReference>
<accession>A0A2V3VH42</accession>
<keyword evidence="4" id="KW-1003">Cell membrane</keyword>
<evidence type="ECO:0000256" key="8">
    <source>
        <dbReference type="SAM" id="Phobius"/>
    </source>
</evidence>
<feature type="transmembrane region" description="Helical" evidence="8">
    <location>
        <begin position="288"/>
        <end position="308"/>
    </location>
</feature>
<proteinExistence type="inferred from homology"/>
<feature type="transmembrane region" description="Helical" evidence="8">
    <location>
        <begin position="220"/>
        <end position="241"/>
    </location>
</feature>
<reference evidence="10 11" key="1">
    <citation type="submission" date="2018-05" db="EMBL/GenBank/DDBJ databases">
        <title>Genomic Encyclopedia of Type Strains, Phase IV (KMG-IV): sequencing the most valuable type-strain genomes for metagenomic binning, comparative biology and taxonomic classification.</title>
        <authorList>
            <person name="Goeker M."/>
        </authorList>
    </citation>
    <scope>NUCLEOTIDE SEQUENCE [LARGE SCALE GENOMIC DNA]</scope>
    <source>
        <strain evidence="10 11">DSM 28556</strain>
    </source>
</reference>
<evidence type="ECO:0000259" key="9">
    <source>
        <dbReference type="PROSITE" id="PS50850"/>
    </source>
</evidence>
<dbReference type="Pfam" id="PF07690">
    <property type="entry name" value="MFS_1"/>
    <property type="match status" value="1"/>
</dbReference>
<feature type="transmembrane region" description="Helical" evidence="8">
    <location>
        <begin position="109"/>
        <end position="131"/>
    </location>
</feature>
<evidence type="ECO:0000256" key="4">
    <source>
        <dbReference type="ARBA" id="ARBA00022475"/>
    </source>
</evidence>
<evidence type="ECO:0000256" key="3">
    <source>
        <dbReference type="ARBA" id="ARBA00022448"/>
    </source>
</evidence>
<feature type="transmembrane region" description="Helical" evidence="8">
    <location>
        <begin position="54"/>
        <end position="72"/>
    </location>
</feature>
<comment type="caution">
    <text evidence="10">The sequence shown here is derived from an EMBL/GenBank/DDBJ whole genome shotgun (WGS) entry which is preliminary data.</text>
</comment>
<protein>
    <submittedName>
        <fullName evidence="10">Putative MFS family arabinose efflux permease</fullName>
    </submittedName>
</protein>
<dbReference type="GO" id="GO:0005886">
    <property type="term" value="C:plasma membrane"/>
    <property type="evidence" value="ECO:0007669"/>
    <property type="project" value="UniProtKB-SubCell"/>
</dbReference>
<name>A0A2V3VH42_9BACI</name>
<organism evidence="10 11">
    <name type="scientific">Pseudogracilibacillus auburnensis</name>
    <dbReference type="NCBI Taxonomy" id="1494959"/>
    <lineage>
        <taxon>Bacteria</taxon>
        <taxon>Bacillati</taxon>
        <taxon>Bacillota</taxon>
        <taxon>Bacilli</taxon>
        <taxon>Bacillales</taxon>
        <taxon>Bacillaceae</taxon>
        <taxon>Pseudogracilibacillus</taxon>
    </lineage>
</organism>
<feature type="transmembrane region" description="Helical" evidence="8">
    <location>
        <begin position="15"/>
        <end position="34"/>
    </location>
</feature>
<sequence length="408" mass="44424">MGNIIKSGRSTQPNYSLLTVILFWCGLVIVASNYLTIPLMTIFSQVFDASIAKVAWTGSAFSLFYAIGSLFSGPISDRYGRKKVILIGLLLLTVITFLLPLVSHLTWIIILRSIQGLTAASFAPVALSYVVDLFPTEKVVTTIGFISSGFLMAGIVGQIFSDFFSQKFGWQSVFYFSGGIYLFTALIVAFSLPKSMIQNVDSNLRTMFYQFRTILVQKKLILCYVITITLLLTFVAVYTVLGDFLSEKYHVDERGILSIRMLGIIGMLFAPVAGLLTRRYGLFHVLRGALSLAVIGVALLGISFNLIFAVCMSIVFVTGIALTVPTLISVVGELGGENRGAAVSFYAFILFIGTSLGPIIAVLLLKFGSYVIAFLSLALLLSVGLFLSFLLKGEDEKGRGEKGNLISK</sequence>
<keyword evidence="6 8" id="KW-1133">Transmembrane helix</keyword>
<dbReference type="SUPFAM" id="SSF103473">
    <property type="entry name" value="MFS general substrate transporter"/>
    <property type="match status" value="1"/>
</dbReference>
<feature type="transmembrane region" description="Helical" evidence="8">
    <location>
        <begin position="256"/>
        <end position="276"/>
    </location>
</feature>
<feature type="transmembrane region" description="Helical" evidence="8">
    <location>
        <begin position="314"/>
        <end position="331"/>
    </location>
</feature>
<dbReference type="OrthoDB" id="9781156at2"/>